<protein>
    <recommendedName>
        <fullName evidence="3">Head-tail adaptor protein</fullName>
    </recommendedName>
</protein>
<sequence>MSMWAGTCQLATETQTRDKRGVVSTSLAFRDVPCNVYSISAAAYYAASAAGIKPQAVIELRACAYRGETLVKFNGALLAVERAERSPDNVRLTLVERVGDREQG</sequence>
<dbReference type="AlphaFoldDB" id="A0A7C8FXW7"/>
<gene>
    <name evidence="1" type="ORF">F8D48_00840</name>
</gene>
<organism evidence="1 2">
    <name type="scientific">Adlercreutzia muris</name>
    <dbReference type="NCBI Taxonomy" id="1796610"/>
    <lineage>
        <taxon>Bacteria</taxon>
        <taxon>Bacillati</taxon>
        <taxon>Actinomycetota</taxon>
        <taxon>Coriobacteriia</taxon>
        <taxon>Eggerthellales</taxon>
        <taxon>Eggerthellaceae</taxon>
        <taxon>Adlercreutzia</taxon>
    </lineage>
</organism>
<dbReference type="EMBL" id="WAJS01000001">
    <property type="protein sequence ID" value="KAB1651605.1"/>
    <property type="molecule type" value="Genomic_DNA"/>
</dbReference>
<dbReference type="RefSeq" id="WP_147272658.1">
    <property type="nucleotide sequence ID" value="NZ_JANJZI010000004.1"/>
</dbReference>
<reference evidence="1 2" key="1">
    <citation type="submission" date="2019-09" db="EMBL/GenBank/DDBJ databases">
        <title>Whole genome shotgun sequencing (WGS) of Ellagibacter isourolithinifaciens DSM 104140(T) and Adlercreutzia muris DSM 29508(T).</title>
        <authorList>
            <person name="Stoll D.A."/>
            <person name="Danylec N."/>
            <person name="Huch M."/>
        </authorList>
    </citation>
    <scope>NUCLEOTIDE SEQUENCE [LARGE SCALE GENOMIC DNA]</scope>
    <source>
        <strain evidence="1 2">DSM 29508</strain>
    </source>
</reference>
<name>A0A7C8FXW7_9ACTN</name>
<dbReference type="Proteomes" id="UP000479639">
    <property type="component" value="Unassembled WGS sequence"/>
</dbReference>
<evidence type="ECO:0008006" key="3">
    <source>
        <dbReference type="Google" id="ProtNLM"/>
    </source>
</evidence>
<accession>A0A7C8FXW7</accession>
<keyword evidence="2" id="KW-1185">Reference proteome</keyword>
<comment type="caution">
    <text evidence="1">The sequence shown here is derived from an EMBL/GenBank/DDBJ whole genome shotgun (WGS) entry which is preliminary data.</text>
</comment>
<evidence type="ECO:0000313" key="1">
    <source>
        <dbReference type="EMBL" id="KAB1651605.1"/>
    </source>
</evidence>
<proteinExistence type="predicted"/>
<evidence type="ECO:0000313" key="2">
    <source>
        <dbReference type="Proteomes" id="UP000479639"/>
    </source>
</evidence>